<keyword evidence="4" id="KW-0804">Transcription</keyword>
<dbReference type="PROSITE" id="PS00676">
    <property type="entry name" value="SIGMA54_INTERACT_2"/>
    <property type="match status" value="1"/>
</dbReference>
<accession>A0ABZ3ISL1</accession>
<proteinExistence type="predicted"/>
<dbReference type="InterPro" id="IPR002078">
    <property type="entry name" value="Sigma_54_int"/>
</dbReference>
<dbReference type="NCBIfam" id="TIGR00229">
    <property type="entry name" value="sensory_box"/>
    <property type="match status" value="1"/>
</dbReference>
<dbReference type="Pfam" id="PF00158">
    <property type="entry name" value="Sigma54_activat"/>
    <property type="match status" value="1"/>
</dbReference>
<gene>
    <name evidence="7" type="primary">norR_16</name>
    <name evidence="7" type="ORF">SPSIL_048950</name>
</gene>
<dbReference type="PROSITE" id="PS50045">
    <property type="entry name" value="SIGMA54_INTERACT_4"/>
    <property type="match status" value="1"/>
</dbReference>
<dbReference type="InterPro" id="IPR025662">
    <property type="entry name" value="Sigma_54_int_dom_ATP-bd_1"/>
</dbReference>
<evidence type="ECO:0000313" key="7">
    <source>
        <dbReference type="EMBL" id="XFO68672.1"/>
    </source>
</evidence>
<dbReference type="InterPro" id="IPR013767">
    <property type="entry name" value="PAS_fold"/>
</dbReference>
<dbReference type="InterPro" id="IPR000014">
    <property type="entry name" value="PAS"/>
</dbReference>
<dbReference type="PROSITE" id="PS50112">
    <property type="entry name" value="PAS"/>
    <property type="match status" value="1"/>
</dbReference>
<evidence type="ECO:0000259" key="6">
    <source>
        <dbReference type="PROSITE" id="PS50112"/>
    </source>
</evidence>
<organism evidence="7 8">
    <name type="scientific">Sporomusa silvacetica DSM 10669</name>
    <dbReference type="NCBI Taxonomy" id="1123289"/>
    <lineage>
        <taxon>Bacteria</taxon>
        <taxon>Bacillati</taxon>
        <taxon>Bacillota</taxon>
        <taxon>Negativicutes</taxon>
        <taxon>Selenomonadales</taxon>
        <taxon>Sporomusaceae</taxon>
        <taxon>Sporomusa</taxon>
    </lineage>
</organism>
<dbReference type="InterPro" id="IPR025943">
    <property type="entry name" value="Sigma_54_int_dom_ATP-bd_2"/>
</dbReference>
<feature type="domain" description="PAS" evidence="6">
    <location>
        <begin position="207"/>
        <end position="261"/>
    </location>
</feature>
<dbReference type="Gene3D" id="1.10.8.60">
    <property type="match status" value="1"/>
</dbReference>
<dbReference type="SUPFAM" id="SSF52540">
    <property type="entry name" value="P-loop containing nucleoside triphosphate hydrolases"/>
    <property type="match status" value="1"/>
</dbReference>
<dbReference type="PROSITE" id="PS00675">
    <property type="entry name" value="SIGMA54_INTERACT_1"/>
    <property type="match status" value="1"/>
</dbReference>
<dbReference type="Pfam" id="PF25601">
    <property type="entry name" value="AAA_lid_14"/>
    <property type="match status" value="1"/>
</dbReference>
<evidence type="ECO:0000256" key="4">
    <source>
        <dbReference type="ARBA" id="ARBA00023163"/>
    </source>
</evidence>
<dbReference type="InterPro" id="IPR058031">
    <property type="entry name" value="AAA_lid_NorR"/>
</dbReference>
<dbReference type="InterPro" id="IPR003593">
    <property type="entry name" value="AAA+_ATPase"/>
</dbReference>
<dbReference type="Pfam" id="PF06506">
    <property type="entry name" value="PrpR_N"/>
    <property type="match status" value="1"/>
</dbReference>
<dbReference type="CDD" id="cd00009">
    <property type="entry name" value="AAA"/>
    <property type="match status" value="1"/>
</dbReference>
<evidence type="ECO:0000256" key="1">
    <source>
        <dbReference type="ARBA" id="ARBA00022741"/>
    </source>
</evidence>
<dbReference type="EMBL" id="CP155573">
    <property type="protein sequence ID" value="XFO68672.1"/>
    <property type="molecule type" value="Genomic_DNA"/>
</dbReference>
<dbReference type="SUPFAM" id="SSF159800">
    <property type="entry name" value="PrpR receptor domain-like"/>
    <property type="match status" value="1"/>
</dbReference>
<dbReference type="PANTHER" id="PTHR32071">
    <property type="entry name" value="TRANSCRIPTIONAL REGULATORY PROTEIN"/>
    <property type="match status" value="1"/>
</dbReference>
<dbReference type="Gene3D" id="3.40.50.300">
    <property type="entry name" value="P-loop containing nucleotide triphosphate hydrolases"/>
    <property type="match status" value="1"/>
</dbReference>
<dbReference type="SMART" id="SM00091">
    <property type="entry name" value="PAS"/>
    <property type="match status" value="1"/>
</dbReference>
<evidence type="ECO:0000259" key="5">
    <source>
        <dbReference type="PROSITE" id="PS50045"/>
    </source>
</evidence>
<dbReference type="InterPro" id="IPR010524">
    <property type="entry name" value="Sig_transdc_resp-reg_PrpR_N"/>
</dbReference>
<keyword evidence="1" id="KW-0547">Nucleotide-binding</keyword>
<dbReference type="SUPFAM" id="SSF46689">
    <property type="entry name" value="Homeodomain-like"/>
    <property type="match status" value="1"/>
</dbReference>
<keyword evidence="2" id="KW-0067">ATP-binding</keyword>
<dbReference type="Pfam" id="PF00989">
    <property type="entry name" value="PAS"/>
    <property type="match status" value="1"/>
</dbReference>
<evidence type="ECO:0000256" key="3">
    <source>
        <dbReference type="ARBA" id="ARBA00023015"/>
    </source>
</evidence>
<protein>
    <submittedName>
        <fullName evidence="7">Anaerobic nitric oxide reductase transcription regulator NorR</fullName>
    </submittedName>
</protein>
<dbReference type="InterPro" id="IPR009057">
    <property type="entry name" value="Homeodomain-like_sf"/>
</dbReference>
<dbReference type="Gene3D" id="1.10.10.60">
    <property type="entry name" value="Homeodomain-like"/>
    <property type="match status" value="1"/>
</dbReference>
<dbReference type="SUPFAM" id="SSF55785">
    <property type="entry name" value="PYP-like sensor domain (PAS domain)"/>
    <property type="match status" value="1"/>
</dbReference>
<dbReference type="Gene3D" id="3.40.50.2300">
    <property type="match status" value="1"/>
</dbReference>
<dbReference type="Gene3D" id="3.40.50.10660">
    <property type="entry name" value="PrpR receptor domain-like"/>
    <property type="match status" value="1"/>
</dbReference>
<evidence type="ECO:0000313" key="8">
    <source>
        <dbReference type="Proteomes" id="UP000216752"/>
    </source>
</evidence>
<evidence type="ECO:0000256" key="2">
    <source>
        <dbReference type="ARBA" id="ARBA00022840"/>
    </source>
</evidence>
<reference evidence="7" key="1">
    <citation type="submission" date="2024-05" db="EMBL/GenBank/DDBJ databases">
        <title>Isolation and characterization of Sporomusa carbonis sp. nov., a carboxydotrophic hydrogenogen in the genus of Sporomusa isolated from a charcoal burning pile.</title>
        <authorList>
            <person name="Boeer T."/>
            <person name="Rosenbaum F."/>
            <person name="Eysell L."/>
            <person name="Mueller V."/>
            <person name="Daniel R."/>
            <person name="Poehlein A."/>
        </authorList>
    </citation>
    <scope>NUCLEOTIDE SEQUENCE [LARGE SCALE GENOMIC DNA]</scope>
    <source>
        <strain evidence="7">DSM 10669</strain>
    </source>
</reference>
<dbReference type="InterPro" id="IPR027417">
    <property type="entry name" value="P-loop_NTPase"/>
</dbReference>
<dbReference type="Proteomes" id="UP000216752">
    <property type="component" value="Chromosome"/>
</dbReference>
<dbReference type="InterPro" id="IPR002197">
    <property type="entry name" value="HTH_Fis"/>
</dbReference>
<dbReference type="SMART" id="SM00382">
    <property type="entry name" value="AAA"/>
    <property type="match status" value="1"/>
</dbReference>
<dbReference type="CDD" id="cd00130">
    <property type="entry name" value="PAS"/>
    <property type="match status" value="1"/>
</dbReference>
<keyword evidence="3" id="KW-0805">Transcription regulation</keyword>
<dbReference type="Pfam" id="PF02954">
    <property type="entry name" value="HTH_8"/>
    <property type="match status" value="1"/>
</dbReference>
<name>A0ABZ3ISL1_9FIRM</name>
<sequence length="634" mass="70870">MVDSVGVEKEAGFMKITIIAPMDNIMDTANEVLAKQDFNWWGEIEIVPGLLETGLEQAYQAVKRGTDVIISRGATATLIANHVDVPVVEIQVTAFDILRALKSVGHVSGTVGVVFMRRFLFECEKLGDLIGIPIHEIFVENEMIAEEMIETACRQGINTFLGDASSARLLIERGLKVGLIESAVESVNKAIIEAIKLADVRRREREKAELFRTIIDATADGIIAIDKNEQVTILNPAIERMYQIQSAEVIGRKIGDIIPDDGLRDCLTGDKCEQESVRSINNRVFAIKRIPIKLGEDIVGAIANVQDVTQLQYFEQVVRQKLNKKGLVARFHLEQISAASPQMKVVKERVRQYAANDATVLITGESGTGKERVAQSIHNLSQRKTGPFVAINCAALPESLLESELFGYEEGAFTGAKKGGKSGLFEVAHGGTIFLDEIGEMPLSLQARLLRVLQEKEVMRLGAEGLIPVNVRILSATNQDMMQLVDEKKFRVDLYYRLDVLRLHIPPLRERVEDIPELIQSFLEKSPRSNIVGITDSAVKFLQKQFWRGNIRELENVIERVKLLAAGPYIEEMMVRQELATCGPVANDTANTAVRDDVARHEIEQVLFEEKYNYTRTAQRLGISRTTLWRKLRQ</sequence>
<dbReference type="Gene3D" id="3.30.450.20">
    <property type="entry name" value="PAS domain"/>
    <property type="match status" value="1"/>
</dbReference>
<keyword evidence="8" id="KW-1185">Reference proteome</keyword>
<feature type="domain" description="Sigma-54 factor interaction" evidence="5">
    <location>
        <begin position="336"/>
        <end position="563"/>
    </location>
</feature>
<dbReference type="InterPro" id="IPR035965">
    <property type="entry name" value="PAS-like_dom_sf"/>
</dbReference>